<dbReference type="CDD" id="cd00038">
    <property type="entry name" value="CAP_ED"/>
    <property type="match status" value="1"/>
</dbReference>
<dbReference type="InterPro" id="IPR036390">
    <property type="entry name" value="WH_DNA-bd_sf"/>
</dbReference>
<dbReference type="AlphaFoldDB" id="A0A1R4FLX5"/>
<evidence type="ECO:0000256" key="2">
    <source>
        <dbReference type="ARBA" id="ARBA00023125"/>
    </source>
</evidence>
<dbReference type="InterPro" id="IPR014710">
    <property type="entry name" value="RmlC-like_jellyroll"/>
</dbReference>
<protein>
    <submittedName>
        <fullName evidence="6">Transcriptional regulator, Crp/Fnr family</fullName>
    </submittedName>
</protein>
<evidence type="ECO:0000256" key="1">
    <source>
        <dbReference type="ARBA" id="ARBA00023015"/>
    </source>
</evidence>
<keyword evidence="2" id="KW-0238">DNA-binding</keyword>
<proteinExistence type="predicted"/>
<evidence type="ECO:0000259" key="4">
    <source>
        <dbReference type="PROSITE" id="PS50042"/>
    </source>
</evidence>
<dbReference type="InterPro" id="IPR000595">
    <property type="entry name" value="cNMP-bd_dom"/>
</dbReference>
<evidence type="ECO:0000256" key="3">
    <source>
        <dbReference type="ARBA" id="ARBA00023163"/>
    </source>
</evidence>
<dbReference type="GO" id="GO:0003700">
    <property type="term" value="F:DNA-binding transcription factor activity"/>
    <property type="evidence" value="ECO:0007669"/>
    <property type="project" value="TreeGrafter"/>
</dbReference>
<dbReference type="InterPro" id="IPR036388">
    <property type="entry name" value="WH-like_DNA-bd_sf"/>
</dbReference>
<dbReference type="Proteomes" id="UP000195913">
    <property type="component" value="Unassembled WGS sequence"/>
</dbReference>
<dbReference type="PANTHER" id="PTHR24567">
    <property type="entry name" value="CRP FAMILY TRANSCRIPTIONAL REGULATORY PROTEIN"/>
    <property type="match status" value="1"/>
</dbReference>
<keyword evidence="7" id="KW-1185">Reference proteome</keyword>
<dbReference type="SMART" id="SM00100">
    <property type="entry name" value="cNMP"/>
    <property type="match status" value="1"/>
</dbReference>
<dbReference type="InterPro" id="IPR018490">
    <property type="entry name" value="cNMP-bd_dom_sf"/>
</dbReference>
<gene>
    <name evidence="6" type="ORF">FM101_04675</name>
</gene>
<accession>A0A1R4FLX5</accession>
<dbReference type="InterPro" id="IPR050397">
    <property type="entry name" value="Env_Response_Regulators"/>
</dbReference>
<dbReference type="GO" id="GO:0003677">
    <property type="term" value="F:DNA binding"/>
    <property type="evidence" value="ECO:0007669"/>
    <property type="project" value="UniProtKB-KW"/>
</dbReference>
<evidence type="ECO:0000313" key="6">
    <source>
        <dbReference type="EMBL" id="SJM56906.1"/>
    </source>
</evidence>
<dbReference type="SUPFAM" id="SSF51206">
    <property type="entry name" value="cAMP-binding domain-like"/>
    <property type="match status" value="1"/>
</dbReference>
<dbReference type="Pfam" id="PF00027">
    <property type="entry name" value="cNMP_binding"/>
    <property type="match status" value="1"/>
</dbReference>
<keyword evidence="3" id="KW-0804">Transcription</keyword>
<dbReference type="PROSITE" id="PS50042">
    <property type="entry name" value="CNMP_BINDING_3"/>
    <property type="match status" value="1"/>
</dbReference>
<feature type="domain" description="Cyclic nucleotide-binding" evidence="4">
    <location>
        <begin position="25"/>
        <end position="145"/>
    </location>
</feature>
<name>A0A1R4FLX5_9MICC</name>
<evidence type="ECO:0000313" key="7">
    <source>
        <dbReference type="Proteomes" id="UP000195913"/>
    </source>
</evidence>
<reference evidence="6 7" key="1">
    <citation type="submission" date="2017-02" db="EMBL/GenBank/DDBJ databases">
        <authorList>
            <person name="Peterson S.W."/>
        </authorList>
    </citation>
    <scope>NUCLEOTIDE SEQUENCE [LARGE SCALE GENOMIC DNA]</scope>
    <source>
        <strain evidence="6 7">B Ar 00.02</strain>
    </source>
</reference>
<dbReference type="Pfam" id="PF13545">
    <property type="entry name" value="HTH_Crp_2"/>
    <property type="match status" value="1"/>
</dbReference>
<dbReference type="PANTHER" id="PTHR24567:SF28">
    <property type="entry name" value="LISTERIOLYSIN REGULATORY PROTEIN"/>
    <property type="match status" value="1"/>
</dbReference>
<dbReference type="Gene3D" id="2.60.120.10">
    <property type="entry name" value="Jelly Rolls"/>
    <property type="match status" value="1"/>
</dbReference>
<dbReference type="SMART" id="SM00419">
    <property type="entry name" value="HTH_CRP"/>
    <property type="match status" value="1"/>
</dbReference>
<organism evidence="6 7">
    <name type="scientific">Arthrobacter rhombi</name>
    <dbReference type="NCBI Taxonomy" id="71253"/>
    <lineage>
        <taxon>Bacteria</taxon>
        <taxon>Bacillati</taxon>
        <taxon>Actinomycetota</taxon>
        <taxon>Actinomycetes</taxon>
        <taxon>Micrococcales</taxon>
        <taxon>Micrococcaceae</taxon>
        <taxon>Arthrobacter</taxon>
    </lineage>
</organism>
<dbReference type="SUPFAM" id="SSF46785">
    <property type="entry name" value="Winged helix' DNA-binding domain"/>
    <property type="match status" value="1"/>
</dbReference>
<evidence type="ECO:0000259" key="5">
    <source>
        <dbReference type="PROSITE" id="PS51063"/>
    </source>
</evidence>
<dbReference type="EMBL" id="FUHW01000020">
    <property type="protein sequence ID" value="SJM56906.1"/>
    <property type="molecule type" value="Genomic_DNA"/>
</dbReference>
<dbReference type="Gene3D" id="1.10.10.10">
    <property type="entry name" value="Winged helix-like DNA-binding domain superfamily/Winged helix DNA-binding domain"/>
    <property type="match status" value="1"/>
</dbReference>
<dbReference type="PROSITE" id="PS51063">
    <property type="entry name" value="HTH_CRP_2"/>
    <property type="match status" value="1"/>
</dbReference>
<dbReference type="PRINTS" id="PR00034">
    <property type="entry name" value="HTHCRP"/>
</dbReference>
<dbReference type="InterPro" id="IPR012318">
    <property type="entry name" value="HTH_CRP"/>
</dbReference>
<feature type="domain" description="HTH crp-type" evidence="5">
    <location>
        <begin position="159"/>
        <end position="227"/>
    </location>
</feature>
<keyword evidence="1" id="KW-0805">Transcription regulation</keyword>
<dbReference type="GO" id="GO:0005829">
    <property type="term" value="C:cytosol"/>
    <property type="evidence" value="ECO:0007669"/>
    <property type="project" value="TreeGrafter"/>
</dbReference>
<sequence>MGGPLVTTTPAGHDHRDQCVALVPIFAHLDPEEQHEIASRARQRKYRRGELLYSPGDEDRSLLIVHRGKIKTYRGSESGHEQILRVLEPGSFIGETAFLHAGQSDHYALALEDAEICSLHHEDIRGFLVSYPTIALKMLETVTERLEQTERTLSSYTGEDAGSRIAGYLLEKADPATGVLTLPMSKRDLSSLLGTTPETLSRRLAAFTEAGWIDQSSGGRIHVLDREALARA</sequence>